<keyword evidence="2" id="KW-1185">Reference proteome</keyword>
<protein>
    <recommendedName>
        <fullName evidence="3">Endonuclease</fullName>
    </recommendedName>
</protein>
<accession>A0ABD3XI31</accession>
<name>A0ABD3XI31_SINWO</name>
<gene>
    <name evidence="1" type="ORF">ACJMK2_025967</name>
</gene>
<organism evidence="1 2">
    <name type="scientific">Sinanodonta woodiana</name>
    <name type="common">Chinese pond mussel</name>
    <name type="synonym">Anodonta woodiana</name>
    <dbReference type="NCBI Taxonomy" id="1069815"/>
    <lineage>
        <taxon>Eukaryota</taxon>
        <taxon>Metazoa</taxon>
        <taxon>Spiralia</taxon>
        <taxon>Lophotrochozoa</taxon>
        <taxon>Mollusca</taxon>
        <taxon>Bivalvia</taxon>
        <taxon>Autobranchia</taxon>
        <taxon>Heteroconchia</taxon>
        <taxon>Palaeoheterodonta</taxon>
        <taxon>Unionida</taxon>
        <taxon>Unionoidea</taxon>
        <taxon>Unionidae</taxon>
        <taxon>Unioninae</taxon>
        <taxon>Sinanodonta</taxon>
    </lineage>
</organism>
<reference evidence="1 2" key="1">
    <citation type="submission" date="2024-11" db="EMBL/GenBank/DDBJ databases">
        <title>Chromosome-level genome assembly of the freshwater bivalve Anodonta woodiana.</title>
        <authorList>
            <person name="Chen X."/>
        </authorList>
    </citation>
    <scope>NUCLEOTIDE SEQUENCE [LARGE SCALE GENOMIC DNA]</scope>
    <source>
        <strain evidence="1">MN2024</strain>
        <tissue evidence="1">Gills</tissue>
    </source>
</reference>
<dbReference type="AlphaFoldDB" id="A0ABD3XI31"/>
<proteinExistence type="predicted"/>
<evidence type="ECO:0008006" key="3">
    <source>
        <dbReference type="Google" id="ProtNLM"/>
    </source>
</evidence>
<dbReference type="Proteomes" id="UP001634394">
    <property type="component" value="Unassembled WGS sequence"/>
</dbReference>
<sequence>KVKNLIQNISNFDLIALQEINNIQQEIINLIEDSCDSIFLTKKNPSEFVTG</sequence>
<evidence type="ECO:0000313" key="2">
    <source>
        <dbReference type="Proteomes" id="UP001634394"/>
    </source>
</evidence>
<evidence type="ECO:0000313" key="1">
    <source>
        <dbReference type="EMBL" id="KAL3885936.1"/>
    </source>
</evidence>
<feature type="non-terminal residue" evidence="1">
    <location>
        <position position="1"/>
    </location>
</feature>
<comment type="caution">
    <text evidence="1">The sequence shown here is derived from an EMBL/GenBank/DDBJ whole genome shotgun (WGS) entry which is preliminary data.</text>
</comment>
<dbReference type="EMBL" id="JBJQND010000002">
    <property type="protein sequence ID" value="KAL3885936.1"/>
    <property type="molecule type" value="Genomic_DNA"/>
</dbReference>
<feature type="non-terminal residue" evidence="1">
    <location>
        <position position="51"/>
    </location>
</feature>